<organism evidence="2 3">
    <name type="scientific">Edwardsiella hoshinae</name>
    <dbReference type="NCBI Taxonomy" id="93378"/>
    <lineage>
        <taxon>Bacteria</taxon>
        <taxon>Pseudomonadati</taxon>
        <taxon>Pseudomonadota</taxon>
        <taxon>Gammaproteobacteria</taxon>
        <taxon>Enterobacterales</taxon>
        <taxon>Hafniaceae</taxon>
        <taxon>Edwardsiella</taxon>
    </lineage>
</organism>
<dbReference type="PANTHER" id="PTHR22916">
    <property type="entry name" value="GLYCOSYLTRANSFERASE"/>
    <property type="match status" value="1"/>
</dbReference>
<dbReference type="Proteomes" id="UP000175893">
    <property type="component" value="Chromosome"/>
</dbReference>
<dbReference type="PANTHER" id="PTHR22916:SF3">
    <property type="entry name" value="UDP-GLCNAC:BETAGAL BETA-1,3-N-ACETYLGLUCOSAMINYLTRANSFERASE-LIKE PROTEIN 1"/>
    <property type="match status" value="1"/>
</dbReference>
<dbReference type="InterPro" id="IPR001173">
    <property type="entry name" value="Glyco_trans_2-like"/>
</dbReference>
<evidence type="ECO:0000313" key="2">
    <source>
        <dbReference type="EMBL" id="AOV96778.1"/>
    </source>
</evidence>
<dbReference type="InterPro" id="IPR029044">
    <property type="entry name" value="Nucleotide-diphossugar_trans"/>
</dbReference>
<keyword evidence="2" id="KW-0808">Transferase</keyword>
<reference evidence="2 3" key="1">
    <citation type="submission" date="2016-06" db="EMBL/GenBank/DDBJ databases">
        <title>Complete genome sequence of Edwardsiella hoshinae ATCC 35051.</title>
        <authorList>
            <person name="Reichley S.R."/>
            <person name="Waldbieser G.C."/>
            <person name="Lawrence M.L."/>
            <person name="Griffin M.J."/>
        </authorList>
    </citation>
    <scope>NUCLEOTIDE SEQUENCE [LARGE SCALE GENOMIC DNA]</scope>
    <source>
        <strain evidence="2 3">ATCC 35051</strain>
    </source>
</reference>
<name>A0ABM6EIR4_9GAMM</name>
<keyword evidence="3" id="KW-1185">Reference proteome</keyword>
<dbReference type="GO" id="GO:0016740">
    <property type="term" value="F:transferase activity"/>
    <property type="evidence" value="ECO:0007669"/>
    <property type="project" value="UniProtKB-KW"/>
</dbReference>
<dbReference type="Pfam" id="PF00535">
    <property type="entry name" value="Glycos_transf_2"/>
    <property type="match status" value="1"/>
</dbReference>
<feature type="domain" description="Glycosyltransferase 2-like" evidence="1">
    <location>
        <begin position="36"/>
        <end position="135"/>
    </location>
</feature>
<accession>A0ABM6EIR4</accession>
<dbReference type="Gene3D" id="3.90.550.10">
    <property type="entry name" value="Spore Coat Polysaccharide Biosynthesis Protein SpsA, Chain A"/>
    <property type="match status" value="1"/>
</dbReference>
<evidence type="ECO:0000313" key="3">
    <source>
        <dbReference type="Proteomes" id="UP000175893"/>
    </source>
</evidence>
<protein>
    <submittedName>
        <fullName evidence="2">Glycosyl transferase family 2</fullName>
    </submittedName>
</protein>
<sequence length="348" mass="40712">MYNPHIANNDSPHTHQHAVAVLLKGYFVDNHHIKISIIIPCFNASEYIDACLMSVLPYVDDNIEVIIINDGSTDDSLDKIKKLISRHHHKNIQVIDQDNAGLSAARNAGLATARGDYVAFLDSDDFYHADFWRFIPQLVDDHTIDIIEFNANQFESTIENITEYLDCAVFDGKTKIEHIAQLRPAFCRSKWYPWARVYKTRLFRDNNIQFPLGRLYEDMTTVPLLYLQSKCIYSLNKSLVWYRFHNKSITQTFRPKDILDLIYVAQVLARIAMDNPAAKSVIFPTMQRVYNFIKYTVVRNRYTKIKQNEWQKLKAALLPFLPYFKLSKQIQIKLLPIYINTVVRFRRK</sequence>
<dbReference type="EMBL" id="CP016043">
    <property type="protein sequence ID" value="AOV96778.1"/>
    <property type="molecule type" value="Genomic_DNA"/>
</dbReference>
<gene>
    <name evidence="2" type="ORF">A9798_07285</name>
</gene>
<evidence type="ECO:0000259" key="1">
    <source>
        <dbReference type="Pfam" id="PF00535"/>
    </source>
</evidence>
<dbReference type="SUPFAM" id="SSF53448">
    <property type="entry name" value="Nucleotide-diphospho-sugar transferases"/>
    <property type="match status" value="1"/>
</dbReference>
<proteinExistence type="predicted"/>
<dbReference type="CDD" id="cd00761">
    <property type="entry name" value="Glyco_tranf_GTA_type"/>
    <property type="match status" value="1"/>
</dbReference>